<sequence>MIKLQLVDHESFEAVIALSLDEKDQRKVAPNLYSLAQTWLYRERNQLEALAIWAADKVVGFLLLSKEGENWLIWRLMIDHHQQGKGYGKEALRQIMRRAKADTDCKSIQASYVVGNHKMRSILSSLGFISLGLDGNEIKMEYQLKRR</sequence>
<organism evidence="2 3">
    <name type="scientific">Streptococcus suis</name>
    <dbReference type="NCBI Taxonomy" id="1307"/>
    <lineage>
        <taxon>Bacteria</taxon>
        <taxon>Bacillati</taxon>
        <taxon>Bacillota</taxon>
        <taxon>Bacilli</taxon>
        <taxon>Lactobacillales</taxon>
        <taxon>Streptococcaceae</taxon>
        <taxon>Streptococcus</taxon>
    </lineage>
</organism>
<dbReference type="SUPFAM" id="SSF55729">
    <property type="entry name" value="Acyl-CoA N-acyltransferases (Nat)"/>
    <property type="match status" value="1"/>
</dbReference>
<dbReference type="GO" id="GO:0016747">
    <property type="term" value="F:acyltransferase activity, transferring groups other than amino-acyl groups"/>
    <property type="evidence" value="ECO:0007669"/>
    <property type="project" value="InterPro"/>
</dbReference>
<dbReference type="CDD" id="cd04301">
    <property type="entry name" value="NAT_SF"/>
    <property type="match status" value="1"/>
</dbReference>
<protein>
    <submittedName>
        <fullName evidence="2">GNAT family N-acetyltransferase</fullName>
    </submittedName>
</protein>
<gene>
    <name evidence="2" type="ORF">FAJ39_04965</name>
</gene>
<name>A0A4T2GP09_STRSU</name>
<comment type="caution">
    <text evidence="2">The sequence shown here is derived from an EMBL/GenBank/DDBJ whole genome shotgun (WGS) entry which is preliminary data.</text>
</comment>
<accession>A0A4T2GP09</accession>
<keyword evidence="2" id="KW-0808">Transferase</keyword>
<dbReference type="EMBL" id="SSXO01000002">
    <property type="protein sequence ID" value="TII00482.1"/>
    <property type="molecule type" value="Genomic_DNA"/>
</dbReference>
<dbReference type="PROSITE" id="PS51186">
    <property type="entry name" value="GNAT"/>
    <property type="match status" value="1"/>
</dbReference>
<evidence type="ECO:0000259" key="1">
    <source>
        <dbReference type="PROSITE" id="PS51186"/>
    </source>
</evidence>
<dbReference type="Proteomes" id="UP000305165">
    <property type="component" value="Unassembled WGS sequence"/>
</dbReference>
<dbReference type="InterPro" id="IPR016181">
    <property type="entry name" value="Acyl_CoA_acyltransferase"/>
</dbReference>
<dbReference type="Pfam" id="PF13302">
    <property type="entry name" value="Acetyltransf_3"/>
    <property type="match status" value="1"/>
</dbReference>
<evidence type="ECO:0000313" key="3">
    <source>
        <dbReference type="Proteomes" id="UP000305165"/>
    </source>
</evidence>
<proteinExistence type="predicted"/>
<dbReference type="AlphaFoldDB" id="A0A4T2GP09"/>
<dbReference type="InterPro" id="IPR000182">
    <property type="entry name" value="GNAT_dom"/>
</dbReference>
<feature type="domain" description="N-acetyltransferase" evidence="1">
    <location>
        <begin position="2"/>
        <end position="147"/>
    </location>
</feature>
<reference evidence="2 3" key="1">
    <citation type="submission" date="2019-04" db="EMBL/GenBank/DDBJ databases">
        <title>Genome analysis of Streptococcus suis strain WUSS424.</title>
        <authorList>
            <person name="Chen H."/>
            <person name="Gao X."/>
            <person name="Wu Z."/>
        </authorList>
    </citation>
    <scope>NUCLEOTIDE SEQUENCE [LARGE SCALE GENOMIC DNA]</scope>
    <source>
        <strain evidence="2 3">WUSS424</strain>
    </source>
</reference>
<evidence type="ECO:0000313" key="2">
    <source>
        <dbReference type="EMBL" id="TII00482.1"/>
    </source>
</evidence>
<dbReference type="OrthoDB" id="9127144at2"/>
<dbReference type="Gene3D" id="3.40.630.30">
    <property type="match status" value="1"/>
</dbReference>